<comment type="cofactor">
    <cofactor evidence="18">
        <name>Ca(2+)</name>
        <dbReference type="ChEBI" id="CHEBI:29108"/>
    </cofactor>
    <text evidence="18">Binds 1 Ca(2+) ion per monomer. In the dimeric form the Ca(2+) is bound by different amino acids with binding of each Ca(2+) shared with ligands coming from each monomer. The Ca(2+) ion may have a role in catalysis.</text>
</comment>
<dbReference type="SUPFAM" id="SSF56931">
    <property type="entry name" value="Outer membrane phospholipase A (OMPLA)"/>
    <property type="match status" value="1"/>
</dbReference>
<evidence type="ECO:0000256" key="13">
    <source>
        <dbReference type="ARBA" id="ARBA00022837"/>
    </source>
</evidence>
<dbReference type="PANTHER" id="PTHR40457:SF1">
    <property type="entry name" value="PHOSPHOLIPASE A1"/>
    <property type="match status" value="1"/>
</dbReference>
<evidence type="ECO:0000256" key="4">
    <source>
        <dbReference type="ARBA" id="ARBA00011702"/>
    </source>
</evidence>
<gene>
    <name evidence="20" type="ORF">XpopCFBP1817_07795</name>
</gene>
<protein>
    <recommendedName>
        <fullName evidence="7 18">Phospholipase A1</fullName>
        <ecNumber evidence="5 18">3.1.1.32</ecNumber>
        <ecNumber evidence="6 18">3.1.1.4</ecNumber>
    </recommendedName>
    <alternativeName>
        <fullName evidence="18">Phosphatidylcholine 1-acylhydrolase</fullName>
    </alternativeName>
</protein>
<keyword evidence="15 18" id="KW-0443">Lipid metabolism</keyword>
<dbReference type="GO" id="GO:0004623">
    <property type="term" value="F:phospholipase A2 activity"/>
    <property type="evidence" value="ECO:0007669"/>
    <property type="project" value="UniProtKB-EC"/>
</dbReference>
<keyword evidence="16" id="KW-0472">Membrane</keyword>
<comment type="function">
    <text evidence="18">Hydrolysis of phosphatidylcholine with phospholipase A2 (EC 3.1.1.4) and phospholipase A1 (EC 3.1.1.32) activities.</text>
</comment>
<comment type="subcellular location">
    <subcellularLocation>
        <location evidence="18">Cell outer membrane</location>
        <topology evidence="18">Multi-pass membrane protein</topology>
    </subcellularLocation>
    <text evidence="18">One of the very few enzymes located there.</text>
</comment>
<evidence type="ECO:0000256" key="5">
    <source>
        <dbReference type="ARBA" id="ARBA00013179"/>
    </source>
</evidence>
<evidence type="ECO:0000313" key="20">
    <source>
        <dbReference type="EMBL" id="PPU95858.1"/>
    </source>
</evidence>
<dbReference type="EC" id="3.1.1.32" evidence="5 18"/>
<comment type="catalytic activity">
    <reaction evidence="2 18">
        <text>a 1,2-diacyl-sn-glycero-3-phosphocholine + H2O = a 1-acyl-sn-glycero-3-phosphocholine + a fatty acid + H(+)</text>
        <dbReference type="Rhea" id="RHEA:15801"/>
        <dbReference type="ChEBI" id="CHEBI:15377"/>
        <dbReference type="ChEBI" id="CHEBI:15378"/>
        <dbReference type="ChEBI" id="CHEBI:28868"/>
        <dbReference type="ChEBI" id="CHEBI:57643"/>
        <dbReference type="ChEBI" id="CHEBI:58168"/>
        <dbReference type="EC" id="3.1.1.4"/>
    </reaction>
</comment>
<evidence type="ECO:0000256" key="18">
    <source>
        <dbReference type="RuleBase" id="RU366027"/>
    </source>
</evidence>
<sequence length="202" mass="21684">MPSLGQTAHVKARHPPLGADCPGGRAAGARAGNRYDTRLPQACTAVTSDAARLACYDQALGYTPQLTAEADAAAQLAKQREAKPQDEPAISRVGDFFRADGEDQPNAGRGSLLDHRWELSNDFKLGTFRLRGLQADLSVAGVLEQRLQPHPRSPNPANSVSTPQQLDSAGLKFQLSFKTKVVEDLFGDNGDLWRCGMRGCSA</sequence>
<evidence type="ECO:0000256" key="12">
    <source>
        <dbReference type="ARBA" id="ARBA00022801"/>
    </source>
</evidence>
<evidence type="ECO:0000256" key="14">
    <source>
        <dbReference type="ARBA" id="ARBA00022963"/>
    </source>
</evidence>
<evidence type="ECO:0000256" key="15">
    <source>
        <dbReference type="ARBA" id="ARBA00023098"/>
    </source>
</evidence>
<keyword evidence="8" id="KW-1134">Transmembrane beta strand</keyword>
<evidence type="ECO:0000256" key="2">
    <source>
        <dbReference type="ARBA" id="ARBA00001604"/>
    </source>
</evidence>
<comment type="subunit">
    <text evidence="4 18">Homodimer; dimerization is reversible, and the dimeric form is the active one.</text>
</comment>
<dbReference type="RefSeq" id="WP_128416698.1">
    <property type="nucleotide sequence ID" value="NZ_MDEJ01000035.1"/>
</dbReference>
<keyword evidence="10 18" id="KW-0479">Metal-binding</keyword>
<keyword evidence="11" id="KW-0732">Signal</keyword>
<keyword evidence="9" id="KW-0812">Transmembrane</keyword>
<dbReference type="InterPro" id="IPR036541">
    <property type="entry name" value="PLipase_A1_sf"/>
</dbReference>
<evidence type="ECO:0000256" key="9">
    <source>
        <dbReference type="ARBA" id="ARBA00022692"/>
    </source>
</evidence>
<proteinExistence type="inferred from homology"/>
<keyword evidence="13 18" id="KW-0106">Calcium</keyword>
<evidence type="ECO:0000256" key="16">
    <source>
        <dbReference type="ARBA" id="ARBA00023136"/>
    </source>
</evidence>
<evidence type="ECO:0000256" key="19">
    <source>
        <dbReference type="SAM" id="MobiDB-lite"/>
    </source>
</evidence>
<dbReference type="EC" id="3.1.1.4" evidence="6 18"/>
<dbReference type="GO" id="GO:0016042">
    <property type="term" value="P:lipid catabolic process"/>
    <property type="evidence" value="ECO:0007669"/>
    <property type="project" value="UniProtKB-KW"/>
</dbReference>
<comment type="catalytic activity">
    <reaction evidence="1 18">
        <text>a 1,2-diacyl-sn-glycero-3-phosphocholine + H2O = a 2-acyl-sn-glycero-3-phosphocholine + a fatty acid + H(+)</text>
        <dbReference type="Rhea" id="RHEA:18689"/>
        <dbReference type="ChEBI" id="CHEBI:15377"/>
        <dbReference type="ChEBI" id="CHEBI:15378"/>
        <dbReference type="ChEBI" id="CHEBI:28868"/>
        <dbReference type="ChEBI" id="CHEBI:57643"/>
        <dbReference type="ChEBI" id="CHEBI:57875"/>
        <dbReference type="EC" id="3.1.1.32"/>
    </reaction>
</comment>
<keyword evidence="17 18" id="KW-0998">Cell outer membrane</keyword>
<evidence type="ECO:0000256" key="6">
    <source>
        <dbReference type="ARBA" id="ARBA00013278"/>
    </source>
</evidence>
<feature type="region of interest" description="Disordered" evidence="19">
    <location>
        <begin position="1"/>
        <end position="25"/>
    </location>
</feature>
<comment type="caution">
    <text evidence="20">The sequence shown here is derived from an EMBL/GenBank/DDBJ whole genome shotgun (WGS) entry which is preliminary data.</text>
</comment>
<organism evidence="20 21">
    <name type="scientific">Xanthomonas populi</name>
    <dbReference type="NCBI Taxonomy" id="53414"/>
    <lineage>
        <taxon>Bacteria</taxon>
        <taxon>Pseudomonadati</taxon>
        <taxon>Pseudomonadota</taxon>
        <taxon>Gammaproteobacteria</taxon>
        <taxon>Lysobacterales</taxon>
        <taxon>Lysobacteraceae</taxon>
        <taxon>Xanthomonas</taxon>
    </lineage>
</organism>
<dbReference type="EMBL" id="MDEJ01000035">
    <property type="protein sequence ID" value="PPU95858.1"/>
    <property type="molecule type" value="Genomic_DNA"/>
</dbReference>
<dbReference type="GO" id="GO:0005509">
    <property type="term" value="F:calcium ion binding"/>
    <property type="evidence" value="ECO:0007669"/>
    <property type="project" value="TreeGrafter"/>
</dbReference>
<dbReference type="GO" id="GO:0009279">
    <property type="term" value="C:cell outer membrane"/>
    <property type="evidence" value="ECO:0007669"/>
    <property type="project" value="UniProtKB-SubCell"/>
</dbReference>
<dbReference type="Pfam" id="PF02253">
    <property type="entry name" value="PLA1"/>
    <property type="match status" value="1"/>
</dbReference>
<dbReference type="Proteomes" id="UP000239939">
    <property type="component" value="Unassembled WGS sequence"/>
</dbReference>
<accession>A0A2S7ERW2</accession>
<evidence type="ECO:0000256" key="11">
    <source>
        <dbReference type="ARBA" id="ARBA00022729"/>
    </source>
</evidence>
<dbReference type="GO" id="GO:0008970">
    <property type="term" value="F:phospholipase A1 activity"/>
    <property type="evidence" value="ECO:0007669"/>
    <property type="project" value="UniProtKB-EC"/>
</dbReference>
<keyword evidence="14 18" id="KW-0442">Lipid degradation</keyword>
<dbReference type="PANTHER" id="PTHR40457">
    <property type="entry name" value="PHOSPHOLIPASE A1"/>
    <property type="match status" value="1"/>
</dbReference>
<evidence type="ECO:0000256" key="3">
    <source>
        <dbReference type="ARBA" id="ARBA00010525"/>
    </source>
</evidence>
<dbReference type="OrthoDB" id="188433at2"/>
<keyword evidence="21" id="KW-1185">Reference proteome</keyword>
<evidence type="ECO:0000256" key="17">
    <source>
        <dbReference type="ARBA" id="ARBA00023237"/>
    </source>
</evidence>
<evidence type="ECO:0000256" key="1">
    <source>
        <dbReference type="ARBA" id="ARBA00000111"/>
    </source>
</evidence>
<name>A0A2S7ERW2_9XANT</name>
<dbReference type="AlphaFoldDB" id="A0A2S7ERW2"/>
<reference evidence="21" key="1">
    <citation type="submission" date="2016-08" db="EMBL/GenBank/DDBJ databases">
        <authorList>
            <person name="Merda D."/>
            <person name="Briand M."/>
            <person name="Taghouti G."/>
            <person name="Carrere S."/>
            <person name="Gouzy J."/>
            <person name="Portier P."/>
            <person name="Jacques M.-A."/>
            <person name="Fischer-Le Saux M."/>
        </authorList>
    </citation>
    <scope>NUCLEOTIDE SEQUENCE [LARGE SCALE GENOMIC DNA]</scope>
    <source>
        <strain evidence="21">CFBP1817</strain>
    </source>
</reference>
<evidence type="ECO:0000256" key="7">
    <source>
        <dbReference type="ARBA" id="ARBA00021726"/>
    </source>
</evidence>
<evidence type="ECO:0000256" key="10">
    <source>
        <dbReference type="ARBA" id="ARBA00022723"/>
    </source>
</evidence>
<evidence type="ECO:0000313" key="21">
    <source>
        <dbReference type="Proteomes" id="UP000239939"/>
    </source>
</evidence>
<evidence type="ECO:0000256" key="8">
    <source>
        <dbReference type="ARBA" id="ARBA00022452"/>
    </source>
</evidence>
<keyword evidence="12 18" id="KW-0378">Hydrolase</keyword>
<dbReference type="InterPro" id="IPR003187">
    <property type="entry name" value="PLipase_A1"/>
</dbReference>
<comment type="similarity">
    <text evidence="3 18">Belongs to the phospholipase A1 family.</text>
</comment>